<dbReference type="Pfam" id="PF00106">
    <property type="entry name" value="adh_short"/>
    <property type="match status" value="1"/>
</dbReference>
<comment type="similarity">
    <text evidence="1">Belongs to the short-chain dehydrogenases/reductases (SDR) family.</text>
</comment>
<dbReference type="InterPro" id="IPR036291">
    <property type="entry name" value="NAD(P)-bd_dom_sf"/>
</dbReference>
<reference evidence="4 5" key="1">
    <citation type="journal article" date="2012" name="Fungal Genet. Biol.">
        <title>The genome of the xerotolerant mold Wallemia sebi reveals adaptations to osmotic stress and suggests cryptic sexual reproduction.</title>
        <authorList>
            <person name="Padamsee M."/>
            <person name="Kumar T.K.A."/>
            <person name="Riley R."/>
            <person name="Binder M."/>
            <person name="Boyd A."/>
            <person name="Calvo A.M."/>
            <person name="Furukawa K."/>
            <person name="Hesse C."/>
            <person name="Hohmann S."/>
            <person name="James T.Y."/>
            <person name="LaButti K."/>
            <person name="Lapidus A."/>
            <person name="Lindquist E."/>
            <person name="Lucas S."/>
            <person name="Miller K."/>
            <person name="Shantappa S."/>
            <person name="Grigoriev I.V."/>
            <person name="Hibbett D.S."/>
            <person name="McLaughlin D.J."/>
            <person name="Spatafora J.W."/>
            <person name="Aime M.C."/>
        </authorList>
    </citation>
    <scope>NUCLEOTIDE SEQUENCE [LARGE SCALE GENOMIC DNA]</scope>
    <source>
        <strain evidence="5">ATCC MYA-4683 / CBS 633.66</strain>
    </source>
</reference>
<evidence type="ECO:0000256" key="3">
    <source>
        <dbReference type="ARBA" id="ARBA00023002"/>
    </source>
</evidence>
<dbReference type="OrthoDB" id="9876299at2759"/>
<dbReference type="Proteomes" id="UP000005242">
    <property type="component" value="Unassembled WGS sequence"/>
</dbReference>
<proteinExistence type="inferred from homology"/>
<keyword evidence="3" id="KW-0560">Oxidoreductase</keyword>
<dbReference type="GO" id="GO:0050664">
    <property type="term" value="F:oxidoreductase activity, acting on NAD(P)H, oxygen as acceptor"/>
    <property type="evidence" value="ECO:0007669"/>
    <property type="project" value="TreeGrafter"/>
</dbReference>
<evidence type="ECO:0000313" key="5">
    <source>
        <dbReference type="Proteomes" id="UP000005242"/>
    </source>
</evidence>
<evidence type="ECO:0000256" key="1">
    <source>
        <dbReference type="ARBA" id="ARBA00006484"/>
    </source>
</evidence>
<evidence type="ECO:0000313" key="4">
    <source>
        <dbReference type="EMBL" id="EIM21951.1"/>
    </source>
</evidence>
<dbReference type="eggNOG" id="KOG1204">
    <property type="taxonomic scope" value="Eukaryota"/>
</dbReference>
<dbReference type="PRINTS" id="PR00081">
    <property type="entry name" value="GDHRDH"/>
</dbReference>
<dbReference type="InterPro" id="IPR020904">
    <property type="entry name" value="Sc_DH/Rdtase_CS"/>
</dbReference>
<dbReference type="PANTHER" id="PTHR43008:SF8">
    <property type="entry name" value="BENZIL REDUCTASE ((S)-BENZOIN FORMING) IRC24"/>
    <property type="match status" value="1"/>
</dbReference>
<dbReference type="InParanoid" id="I4YDA9"/>
<dbReference type="FunCoup" id="I4YDA9">
    <property type="interactions" value="17"/>
</dbReference>
<dbReference type="FunFam" id="3.40.50.720:FF:000281">
    <property type="entry name" value="Uncharacterized oxidoreductase YIR035C"/>
    <property type="match status" value="1"/>
</dbReference>
<keyword evidence="2" id="KW-0521">NADP</keyword>
<organism evidence="4 5">
    <name type="scientific">Wallemia mellicola (strain ATCC MYA-4683 / CBS 633.66)</name>
    <name type="common">Wallemia sebi (CBS 633.66)</name>
    <dbReference type="NCBI Taxonomy" id="671144"/>
    <lineage>
        <taxon>Eukaryota</taxon>
        <taxon>Fungi</taxon>
        <taxon>Dikarya</taxon>
        <taxon>Basidiomycota</taxon>
        <taxon>Wallemiomycotina</taxon>
        <taxon>Wallemiomycetes</taxon>
        <taxon>Wallemiales</taxon>
        <taxon>Wallemiaceae</taxon>
        <taxon>Wallemia</taxon>
    </lineage>
</organism>
<name>I4YDA9_WALMC</name>
<dbReference type="OMA" id="TDMSEWT"/>
<evidence type="ECO:0000256" key="2">
    <source>
        <dbReference type="ARBA" id="ARBA00022857"/>
    </source>
</evidence>
<dbReference type="InterPro" id="IPR002347">
    <property type="entry name" value="SDR_fam"/>
</dbReference>
<sequence length="248" mass="27140">MPTVLVTGSSRGIGLEIVRDLLSKNNNVISISRTITDELKELESDKLLIVKGDLVDRSVSKVAVDEGIKKYGVLDSIILNHGVLNPIGKVSDINPEDVLNNININFISLYHTIQLALPHLRDSKGNILLVSSGAATAGYSAWTAYNASKAAMNSLARTLANEEKDITTIAIRPGVVDTSMQQFIRDNGNNAMLSEEYKKFISLHSEKKLLSPDQPAKVFSNLSVVKLSGQHSGAFLSWDSNEFEEFRN</sequence>
<dbReference type="RefSeq" id="XP_006957763.1">
    <property type="nucleotide sequence ID" value="XM_006957701.1"/>
</dbReference>
<dbReference type="AlphaFoldDB" id="I4YDA9"/>
<accession>I4YDA9</accession>
<keyword evidence="5" id="KW-1185">Reference proteome</keyword>
<gene>
    <name evidence="4" type="ORF">WALSEDRAFT_45005</name>
</gene>
<dbReference type="PANTHER" id="PTHR43008">
    <property type="entry name" value="BENZIL REDUCTASE"/>
    <property type="match status" value="1"/>
</dbReference>
<dbReference type="GeneID" id="18472350"/>
<dbReference type="SUPFAM" id="SSF51735">
    <property type="entry name" value="NAD(P)-binding Rossmann-fold domains"/>
    <property type="match status" value="1"/>
</dbReference>
<protein>
    <submittedName>
        <fullName evidence="4">NAD(P)-binding protein</fullName>
    </submittedName>
</protein>
<dbReference type="HOGENOM" id="CLU_010194_2_11_1"/>
<dbReference type="PROSITE" id="PS00061">
    <property type="entry name" value="ADH_SHORT"/>
    <property type="match status" value="1"/>
</dbReference>
<dbReference type="EMBL" id="JH668229">
    <property type="protein sequence ID" value="EIM21951.1"/>
    <property type="molecule type" value="Genomic_DNA"/>
</dbReference>
<dbReference type="Gene3D" id="3.40.50.720">
    <property type="entry name" value="NAD(P)-binding Rossmann-like Domain"/>
    <property type="match status" value="1"/>
</dbReference>
<dbReference type="KEGG" id="wse:WALSEDRAFT_45005"/>
<dbReference type="STRING" id="671144.I4YDA9"/>